<gene>
    <name evidence="2" type="ORF">AGERDE_LOCUS12453</name>
</gene>
<accession>A0A9N9HD45</accession>
<reference evidence="2" key="1">
    <citation type="submission" date="2021-06" db="EMBL/GenBank/DDBJ databases">
        <authorList>
            <person name="Kallberg Y."/>
            <person name="Tangrot J."/>
            <person name="Rosling A."/>
        </authorList>
    </citation>
    <scope>NUCLEOTIDE SEQUENCE</scope>
    <source>
        <strain evidence="2">MT106</strain>
    </source>
</reference>
<dbReference type="InterPro" id="IPR007053">
    <property type="entry name" value="LRAT_dom"/>
</dbReference>
<keyword evidence="3" id="KW-1185">Reference proteome</keyword>
<evidence type="ECO:0000313" key="2">
    <source>
        <dbReference type="EMBL" id="CAG8675681.1"/>
    </source>
</evidence>
<name>A0A9N9HD45_9GLOM</name>
<evidence type="ECO:0000259" key="1">
    <source>
        <dbReference type="Pfam" id="PF04970"/>
    </source>
</evidence>
<dbReference type="OrthoDB" id="421951at2759"/>
<evidence type="ECO:0000313" key="3">
    <source>
        <dbReference type="Proteomes" id="UP000789831"/>
    </source>
</evidence>
<feature type="domain" description="LRAT" evidence="1">
    <location>
        <begin position="41"/>
        <end position="100"/>
    </location>
</feature>
<dbReference type="Proteomes" id="UP000789831">
    <property type="component" value="Unassembled WGS sequence"/>
</dbReference>
<proteinExistence type="predicted"/>
<dbReference type="Pfam" id="PF04970">
    <property type="entry name" value="LRAT"/>
    <property type="match status" value="1"/>
</dbReference>
<dbReference type="Gene3D" id="3.90.1720.10">
    <property type="entry name" value="endopeptidase domain like (from Nostoc punctiforme)"/>
    <property type="match status" value="1"/>
</dbReference>
<dbReference type="EMBL" id="CAJVPL010008798">
    <property type="protein sequence ID" value="CAG8675681.1"/>
    <property type="molecule type" value="Genomic_DNA"/>
</dbReference>
<protein>
    <submittedName>
        <fullName evidence="2">1040_t:CDS:1</fullName>
    </submittedName>
</protein>
<comment type="caution">
    <text evidence="2">The sequence shown here is derived from an EMBL/GenBank/DDBJ whole genome shotgun (WGS) entry which is preliminary data.</text>
</comment>
<organism evidence="2 3">
    <name type="scientific">Ambispora gerdemannii</name>
    <dbReference type="NCBI Taxonomy" id="144530"/>
    <lineage>
        <taxon>Eukaryota</taxon>
        <taxon>Fungi</taxon>
        <taxon>Fungi incertae sedis</taxon>
        <taxon>Mucoromycota</taxon>
        <taxon>Glomeromycotina</taxon>
        <taxon>Glomeromycetes</taxon>
        <taxon>Archaeosporales</taxon>
        <taxon>Ambisporaceae</taxon>
        <taxon>Ambispora</taxon>
    </lineage>
</organism>
<dbReference type="AlphaFoldDB" id="A0A9N9HD45"/>
<feature type="non-terminal residue" evidence="2">
    <location>
        <position position="1"/>
    </location>
</feature>
<sequence length="186" mass="20984">MNSRLKNLEHDRRLPIIPITSFLNGKEYKMDNYGEADDYLRPFDIIKANRIGGFFKHVGIYLGKGYVCHFTGSSNSESSGSDSIGMKVIKDTLSNFFKGNEKSHICVTRPIVRFKNREEMIGGIAKAIASEYGAVFKPFTSPYSTILKEEIRECERVISNLASSSNSRVQDLVNEIKDLTQENSQD</sequence>